<dbReference type="HOGENOM" id="CLU_020793_2_0_11"/>
<dbReference type="RefSeq" id="WP_013865883.1">
    <property type="nucleotide sequence ID" value="NC_015635.1"/>
</dbReference>
<keyword evidence="3" id="KW-1185">Reference proteome</keyword>
<dbReference type="Gene3D" id="3.30.1330.230">
    <property type="match status" value="1"/>
</dbReference>
<dbReference type="AlphaFoldDB" id="F5XH61"/>
<dbReference type="Gene3D" id="3.30.40.250">
    <property type="match status" value="1"/>
</dbReference>
<dbReference type="PANTHER" id="PTHR37809">
    <property type="entry name" value="RIBOSOMAL PROTEIN S12 METHYLTHIOTRANSFERASE ACCESSORY FACTOR YCAO"/>
    <property type="match status" value="1"/>
</dbReference>
<dbReference type="OrthoDB" id="2379922at2"/>
<evidence type="ECO:0000313" key="3">
    <source>
        <dbReference type="Proteomes" id="UP000007947"/>
    </source>
</evidence>
<dbReference type="PROSITE" id="PS51664">
    <property type="entry name" value="YCAO"/>
    <property type="match status" value="1"/>
</dbReference>
<proteinExistence type="predicted"/>
<accession>F5XH61</accession>
<name>F5XH61_MICPN</name>
<reference evidence="2 3" key="1">
    <citation type="submission" date="2011-05" db="EMBL/GenBank/DDBJ databases">
        <title>Whole genome sequence of Microlunatus phosphovorus NM-1.</title>
        <authorList>
            <person name="Hosoyama A."/>
            <person name="Sasaki K."/>
            <person name="Harada T."/>
            <person name="Igarashi R."/>
            <person name="Kawakoshi A."/>
            <person name="Sasagawa M."/>
            <person name="Fukada J."/>
            <person name="Nakamura S."/>
            <person name="Katano Y."/>
            <person name="Hanada S."/>
            <person name="Kamagata Y."/>
            <person name="Nakamura N."/>
            <person name="Yamazaki S."/>
            <person name="Fujita N."/>
        </authorList>
    </citation>
    <scope>NUCLEOTIDE SEQUENCE [LARGE SCALE GENOMIC DNA]</scope>
    <source>
        <strain evidence="3">ATCC 700054 / DSM 10555 / JCM 9379 / NBRC 101784 / NCIMB 13414 / VKM Ac-1990 / NM-1</strain>
    </source>
</reference>
<feature type="domain" description="YcaO" evidence="1">
    <location>
        <begin position="53"/>
        <end position="427"/>
    </location>
</feature>
<evidence type="ECO:0000313" key="2">
    <source>
        <dbReference type="EMBL" id="BAK38069.1"/>
    </source>
</evidence>
<dbReference type="Proteomes" id="UP000007947">
    <property type="component" value="Chromosome"/>
</dbReference>
<sequence length="427" mass="44740">MSTDTNSLTRLVDSRLGLVTAIDEPARHPSLPDALSIASARLAGLPPGAASPGGAAWWSRTTARTAALGEAVERYAATHRVIIRRASADELTAEGVAHLDPVALAPHSAGQYAAPGFPFTAPDRGRTISWCRAVDVPGAEVLVPASRVGLEIIGGEPIPHLPINAGIAAGSDLARAGAAALEEALERHAVATSWIGGLSWPRLPVPDWLLAVLGGRAACYDIAVHAVPDPFGLPVTAVLLTQKDGPVLGMGTALRPRRADAIAKAAAEAVVSCQAAHQLDDPETLAAWAGGPLRAWRADRHYRDSYRADLHDLVDVFCHVQLYLDPRARADVLDRLASGRPATGWPEAADVPDRRVYVERVVAAGRLPYLVDLTTPDLARVGFAAAASVVPGLRCTAPAAFPHLGGAWPQPLSTPESELLPPPLPHA</sequence>
<dbReference type="EMBL" id="AP012204">
    <property type="protein sequence ID" value="BAK38069.1"/>
    <property type="molecule type" value="Genomic_DNA"/>
</dbReference>
<gene>
    <name evidence="2" type="ordered locus">MLP_50550</name>
</gene>
<evidence type="ECO:0000259" key="1">
    <source>
        <dbReference type="PROSITE" id="PS51664"/>
    </source>
</evidence>
<dbReference type="InterPro" id="IPR003776">
    <property type="entry name" value="YcaO-like_dom"/>
</dbReference>
<organism evidence="2 3">
    <name type="scientific">Microlunatus phosphovorus (strain ATCC 700054 / DSM 10555 / JCM 9379 / NBRC 101784 / NCIMB 13414 / VKM Ac-1990 / NM-1)</name>
    <dbReference type="NCBI Taxonomy" id="1032480"/>
    <lineage>
        <taxon>Bacteria</taxon>
        <taxon>Bacillati</taxon>
        <taxon>Actinomycetota</taxon>
        <taxon>Actinomycetes</taxon>
        <taxon>Propionibacteriales</taxon>
        <taxon>Propionibacteriaceae</taxon>
        <taxon>Microlunatus</taxon>
    </lineage>
</organism>
<dbReference type="eggNOG" id="COG1944">
    <property type="taxonomic scope" value="Bacteria"/>
</dbReference>
<dbReference type="PANTHER" id="PTHR37809:SF1">
    <property type="entry name" value="RIBOSOMAL PROTEIN S12 METHYLTHIOTRANSFERASE ACCESSORY FACTOR YCAO"/>
    <property type="match status" value="1"/>
</dbReference>
<protein>
    <recommendedName>
        <fullName evidence="1">YcaO domain-containing protein</fullName>
    </recommendedName>
</protein>
<dbReference type="Gene3D" id="3.30.160.660">
    <property type="match status" value="1"/>
</dbReference>
<dbReference type="Pfam" id="PF02624">
    <property type="entry name" value="YcaO"/>
    <property type="match status" value="1"/>
</dbReference>
<dbReference type="KEGG" id="mph:MLP_50550"/>
<dbReference type="STRING" id="1032480.MLP_50550"/>